<organism evidence="2 3">
    <name type="scientific">Methylobacterium radiotolerans (strain ATCC 27329 / DSM 1819 / JCM 2831 / NBRC 15690 / NCIMB 10815 / 0-1)</name>
    <dbReference type="NCBI Taxonomy" id="426355"/>
    <lineage>
        <taxon>Bacteria</taxon>
        <taxon>Pseudomonadati</taxon>
        <taxon>Pseudomonadota</taxon>
        <taxon>Alphaproteobacteria</taxon>
        <taxon>Hyphomicrobiales</taxon>
        <taxon>Methylobacteriaceae</taxon>
        <taxon>Methylobacterium</taxon>
    </lineage>
</organism>
<protein>
    <submittedName>
        <fullName evidence="2">Uncharacterized protein</fullName>
    </submittedName>
</protein>
<name>B1M898_METRJ</name>
<reference evidence="2 3" key="1">
    <citation type="submission" date="2008-03" db="EMBL/GenBank/DDBJ databases">
        <title>Complete sequence of plasmid1 of Methylobacterium radiotolerans JCM 2831.</title>
        <authorList>
            <consortium name="US DOE Joint Genome Institute"/>
            <person name="Copeland A."/>
            <person name="Lucas S."/>
            <person name="Lapidus A."/>
            <person name="Glavina del Rio T."/>
            <person name="Dalin E."/>
            <person name="Tice H."/>
            <person name="Bruce D."/>
            <person name="Goodwin L."/>
            <person name="Pitluck S."/>
            <person name="Kiss H."/>
            <person name="Brettin T."/>
            <person name="Detter J.C."/>
            <person name="Han C."/>
            <person name="Kuske C.R."/>
            <person name="Schmutz J."/>
            <person name="Larimer F."/>
            <person name="Land M."/>
            <person name="Hauser L."/>
            <person name="Kyrpides N."/>
            <person name="Mikhailova N."/>
            <person name="Marx C.J."/>
            <person name="Richardson P."/>
        </authorList>
    </citation>
    <scope>NUCLEOTIDE SEQUENCE [LARGE SCALE GENOMIC DNA]</scope>
    <source>
        <strain evidence="3">ATCC 27329 / DSM 1819 / JCM 2831 / NBRC 15690 / NCIMB 10815 / 0-1</strain>
        <plasmid evidence="3">Plasmid pMRAD01</plasmid>
    </source>
</reference>
<dbReference type="EMBL" id="CP001002">
    <property type="protein sequence ID" value="ACB27723.1"/>
    <property type="molecule type" value="Genomic_DNA"/>
</dbReference>
<evidence type="ECO:0000313" key="2">
    <source>
        <dbReference type="EMBL" id="ACB27723.1"/>
    </source>
</evidence>
<keyword evidence="2" id="KW-0614">Plasmid</keyword>
<dbReference type="AlphaFoldDB" id="B1M898"/>
<dbReference type="KEGG" id="mrd:Mrad2831_5780"/>
<dbReference type="Gene3D" id="1.10.287.950">
    <property type="entry name" value="Methyl-accepting chemotaxis protein"/>
    <property type="match status" value="1"/>
</dbReference>
<gene>
    <name evidence="2" type="ordered locus">Mrad2831_5780</name>
</gene>
<evidence type="ECO:0000313" key="3">
    <source>
        <dbReference type="Proteomes" id="UP000006589"/>
    </source>
</evidence>
<feature type="region of interest" description="Disordered" evidence="1">
    <location>
        <begin position="201"/>
        <end position="243"/>
    </location>
</feature>
<dbReference type="PATRIC" id="fig|426355.14.peg.5885"/>
<dbReference type="SUPFAM" id="SSF58104">
    <property type="entry name" value="Methyl-accepting chemotaxis protein (MCP) signaling domain"/>
    <property type="match status" value="1"/>
</dbReference>
<accession>B1M898</accession>
<dbReference type="Proteomes" id="UP000006589">
    <property type="component" value="Plasmid pMRAD01"/>
</dbReference>
<evidence type="ECO:0000256" key="1">
    <source>
        <dbReference type="SAM" id="MobiDB-lite"/>
    </source>
</evidence>
<dbReference type="eggNOG" id="COG0840">
    <property type="taxonomic scope" value="Bacteria"/>
</dbReference>
<dbReference type="HOGENOM" id="CLU_1141524_0_0_5"/>
<feature type="compositionally biased region" description="Basic residues" evidence="1">
    <location>
        <begin position="227"/>
        <end position="243"/>
    </location>
</feature>
<geneLocation type="plasmid" evidence="2 3">
    <name>pMRAD01</name>
</geneLocation>
<sequence>MVRTATELRDCAGQIGSVFTAAVATKRRMTEDEIRQHRRSSGYIGAQTRQILPSRGKIGDDTRADALRRIMPSHYIEGGLKPAAAGVTALAAQTARATAEISVQTARGQGVTAGAVGAVGVIAGRIREVIGAAVEERAAATQEIVRDVPRATTGTDEVTRNVAGTAAASEEMGAAQVLDAANGLSRQSEHLVRRWLASSRPLGRPETCSNSDADRRAPAARVPPVRVRGRLGRRSVHRQRRSA</sequence>
<proteinExistence type="predicted"/>